<comment type="subcellular location">
    <subcellularLocation>
        <location evidence="1">Target cell membrane</location>
    </subcellularLocation>
</comment>
<keyword evidence="8" id="KW-1053">Target membrane</keyword>
<keyword evidence="4" id="KW-0677">Repeat</keyword>
<evidence type="ECO:0000256" key="9">
    <source>
        <dbReference type="ARBA" id="ARBA00049657"/>
    </source>
</evidence>
<accession>A0A9Q0LZ85</accession>
<evidence type="ECO:0000313" key="14">
    <source>
        <dbReference type="Proteomes" id="UP001142055"/>
    </source>
</evidence>
<keyword evidence="5" id="KW-0528">Neurotoxin</keyword>
<keyword evidence="14" id="KW-1185">Reference proteome</keyword>
<evidence type="ECO:0000256" key="5">
    <source>
        <dbReference type="ARBA" id="ARBA00023028"/>
    </source>
</evidence>
<dbReference type="PANTHER" id="PTHR24198:SF165">
    <property type="entry name" value="ANKYRIN REPEAT-CONTAINING PROTEIN-RELATED"/>
    <property type="match status" value="1"/>
</dbReference>
<dbReference type="PROSITE" id="PS50297">
    <property type="entry name" value="ANK_REP_REGION"/>
    <property type="match status" value="6"/>
</dbReference>
<keyword evidence="3" id="KW-1052">Target cell membrane</keyword>
<dbReference type="Proteomes" id="UP001142055">
    <property type="component" value="Chromosome 4"/>
</dbReference>
<feature type="repeat" description="ANK" evidence="12">
    <location>
        <begin position="199"/>
        <end position="232"/>
    </location>
</feature>
<dbReference type="GO" id="GO:0044231">
    <property type="term" value="C:host cell presynaptic membrane"/>
    <property type="evidence" value="ECO:0007669"/>
    <property type="project" value="UniProtKB-KW"/>
</dbReference>
<feature type="repeat" description="ANK" evidence="12">
    <location>
        <begin position="273"/>
        <end position="305"/>
    </location>
</feature>
<evidence type="ECO:0000256" key="4">
    <source>
        <dbReference type="ARBA" id="ARBA00022737"/>
    </source>
</evidence>
<dbReference type="GO" id="GO:0006887">
    <property type="term" value="P:exocytosis"/>
    <property type="evidence" value="ECO:0007669"/>
    <property type="project" value="UniProtKB-KW"/>
</dbReference>
<dbReference type="OMA" id="VHTYIGS"/>
<evidence type="ECO:0000256" key="8">
    <source>
        <dbReference type="ARBA" id="ARBA00023298"/>
    </source>
</evidence>
<keyword evidence="5" id="KW-0638">Presynaptic neurotoxin</keyword>
<evidence type="ECO:0000256" key="3">
    <source>
        <dbReference type="ARBA" id="ARBA00022537"/>
    </source>
</evidence>
<name>A0A9Q0LZ85_BLOTA</name>
<keyword evidence="7" id="KW-0472">Membrane</keyword>
<evidence type="ECO:0000256" key="11">
    <source>
        <dbReference type="ARBA" id="ARBA00049811"/>
    </source>
</evidence>
<dbReference type="PANTHER" id="PTHR24198">
    <property type="entry name" value="ANKYRIN REPEAT AND PROTEIN KINASE DOMAIN-CONTAINING PROTEIN"/>
    <property type="match status" value="1"/>
</dbReference>
<feature type="repeat" description="ANK" evidence="12">
    <location>
        <begin position="236"/>
        <end position="262"/>
    </location>
</feature>
<dbReference type="InterPro" id="IPR002110">
    <property type="entry name" value="Ankyrin_rpt"/>
</dbReference>
<reference evidence="13" key="1">
    <citation type="submission" date="2022-12" db="EMBL/GenBank/DDBJ databases">
        <title>Genome assemblies of Blomia tropicalis.</title>
        <authorList>
            <person name="Cui Y."/>
        </authorList>
    </citation>
    <scope>NUCLEOTIDE SEQUENCE</scope>
    <source>
        <tissue evidence="13">Adult mites</tissue>
    </source>
</reference>
<keyword evidence="5" id="KW-0800">Toxin</keyword>
<keyword evidence="6 12" id="KW-0040">ANK repeat</keyword>
<protein>
    <recommendedName>
        <fullName evidence="11">Alpha-latrotoxin</fullName>
    </recommendedName>
</protein>
<evidence type="ECO:0000313" key="13">
    <source>
        <dbReference type="EMBL" id="KAJ6215941.1"/>
    </source>
</evidence>
<gene>
    <name evidence="13" type="ORF">RDWZM_010441</name>
</gene>
<comment type="caution">
    <text evidence="13">The sequence shown here is derived from an EMBL/GenBank/DDBJ whole genome shotgun (WGS) entry which is preliminary data.</text>
</comment>
<dbReference type="PROSITE" id="PS50088">
    <property type="entry name" value="ANK_REPEAT"/>
    <property type="match status" value="6"/>
</dbReference>
<dbReference type="Pfam" id="PF00023">
    <property type="entry name" value="Ank"/>
    <property type="match status" value="1"/>
</dbReference>
<dbReference type="Pfam" id="PF12796">
    <property type="entry name" value="Ank_2"/>
    <property type="match status" value="2"/>
</dbReference>
<dbReference type="SMART" id="SM00248">
    <property type="entry name" value="ANK"/>
    <property type="match status" value="7"/>
</dbReference>
<dbReference type="AlphaFoldDB" id="A0A9Q0LZ85"/>
<evidence type="ECO:0000256" key="7">
    <source>
        <dbReference type="ARBA" id="ARBA00023136"/>
    </source>
</evidence>
<feature type="repeat" description="ANK" evidence="12">
    <location>
        <begin position="55"/>
        <end position="87"/>
    </location>
</feature>
<evidence type="ECO:0000256" key="6">
    <source>
        <dbReference type="ARBA" id="ARBA00023043"/>
    </source>
</evidence>
<sequence length="581" mass="64364">MPSNDTRESSPSEVNSPSLRAMQRELADSIIRRAPLDEIRILLACGAKVNEPVTQGLRPLHYATYQKYEKAVALLLVRGCDVNAMDDVGYTAIHLCAERGYVDLMAILIEHSARIKFTQLKPDDRALGNPPRATIADEPLRLAIKNGHLQCAELLLKSGADPNARYFLGSEINLISPLNVMCLEMLLKYGAAPDSRDRSGLTPLMKACRHPQGYAAAKILIHYGADVNAITSERHDYRSVLHYAVLSNNIDIVRLLLHHGANARYIFPTASAQKPTPLDFALLSGNVEMVKLLINAGADVNVGSPIIGRPLHIVLSEKTPNKAELVDLLLDAGADPNAITTDSRGPLLKPPIGEYFNATERPQASIVRKLLKYGAQIVVKAQVHNQIGILKVLNRLELEQDSEVLDLVLEATESFNIAGIRRCTLLSEKLRERILEQATKPAPLLHQCRLSVRRLLTELAIVSQTATIMKRAALRNKQQQQQQQKKSSKRSNQEIEDQFMNGGNNNDPERLNLLTYLLQRTSIDQTPTPVPGAEVLERIEQLPLPLSVKHYLCYQYSCMPSVYDLINSTTAPLQHSASVMA</sequence>
<evidence type="ECO:0000256" key="2">
    <source>
        <dbReference type="ARBA" id="ARBA00022483"/>
    </source>
</evidence>
<dbReference type="SUPFAM" id="SSF48403">
    <property type="entry name" value="Ankyrin repeat"/>
    <property type="match status" value="1"/>
</dbReference>
<dbReference type="GO" id="GO:0044218">
    <property type="term" value="C:other organism cell membrane"/>
    <property type="evidence" value="ECO:0007669"/>
    <property type="project" value="UniProtKB-KW"/>
</dbReference>
<proteinExistence type="inferred from homology"/>
<dbReference type="EMBL" id="JAPWDV010000004">
    <property type="protein sequence ID" value="KAJ6215941.1"/>
    <property type="molecule type" value="Genomic_DNA"/>
</dbReference>
<comment type="similarity">
    <text evidence="9">Belongs to the cationic peptide 01 (latrotoxin) family. 03 (alpha-latrotoxin) subfamily.</text>
</comment>
<keyword evidence="2" id="KW-0268">Exocytosis</keyword>
<evidence type="ECO:0000256" key="10">
    <source>
        <dbReference type="ARBA" id="ARBA00049715"/>
    </source>
</evidence>
<evidence type="ECO:0000256" key="12">
    <source>
        <dbReference type="PROSITE-ProRule" id="PRU00023"/>
    </source>
</evidence>
<dbReference type="InterPro" id="IPR036770">
    <property type="entry name" value="Ankyrin_rpt-contain_sf"/>
</dbReference>
<feature type="repeat" description="ANK" evidence="12">
    <location>
        <begin position="135"/>
        <end position="167"/>
    </location>
</feature>
<evidence type="ECO:0000256" key="1">
    <source>
        <dbReference type="ARBA" id="ARBA00004175"/>
    </source>
</evidence>
<organism evidence="13 14">
    <name type="scientific">Blomia tropicalis</name>
    <name type="common">Mite</name>
    <dbReference type="NCBI Taxonomy" id="40697"/>
    <lineage>
        <taxon>Eukaryota</taxon>
        <taxon>Metazoa</taxon>
        <taxon>Ecdysozoa</taxon>
        <taxon>Arthropoda</taxon>
        <taxon>Chelicerata</taxon>
        <taxon>Arachnida</taxon>
        <taxon>Acari</taxon>
        <taxon>Acariformes</taxon>
        <taxon>Sarcoptiformes</taxon>
        <taxon>Astigmata</taxon>
        <taxon>Glycyphagoidea</taxon>
        <taxon>Echimyopodidae</taxon>
        <taxon>Blomia</taxon>
    </lineage>
</organism>
<dbReference type="PRINTS" id="PR01415">
    <property type="entry name" value="ANKYRIN"/>
</dbReference>
<feature type="repeat" description="ANK" evidence="12">
    <location>
        <begin position="88"/>
        <end position="120"/>
    </location>
</feature>
<dbReference type="Gene3D" id="1.25.40.20">
    <property type="entry name" value="Ankyrin repeat-containing domain"/>
    <property type="match status" value="2"/>
</dbReference>
<comment type="subunit">
    <text evidence="10">Homotetramer in membranes.</text>
</comment>